<dbReference type="InterPro" id="IPR001090">
    <property type="entry name" value="Ephrin_rcpt_lig-bd_dom"/>
</dbReference>
<evidence type="ECO:0000256" key="4">
    <source>
        <dbReference type="ARBA" id="ARBA00022679"/>
    </source>
</evidence>
<evidence type="ECO:0000259" key="22">
    <source>
        <dbReference type="PROSITE" id="PS50105"/>
    </source>
</evidence>
<dbReference type="Pfam" id="PF00041">
    <property type="entry name" value="fn3"/>
    <property type="match status" value="2"/>
</dbReference>
<dbReference type="FunFam" id="2.10.50.10:FF:000001">
    <property type="entry name" value="Ephrin type-A receptor 5"/>
    <property type="match status" value="1"/>
</dbReference>
<dbReference type="InterPro" id="IPR017441">
    <property type="entry name" value="Protein_kinase_ATP_BS"/>
</dbReference>
<dbReference type="GO" id="GO:0007411">
    <property type="term" value="P:axon guidance"/>
    <property type="evidence" value="ECO:0007669"/>
    <property type="project" value="TreeGrafter"/>
</dbReference>
<evidence type="ECO:0000256" key="18">
    <source>
        <dbReference type="SAM" id="MobiDB-lite"/>
    </source>
</evidence>
<evidence type="ECO:0000256" key="14">
    <source>
        <dbReference type="ARBA" id="ARBA00023170"/>
    </source>
</evidence>
<dbReference type="Pfam" id="PF01404">
    <property type="entry name" value="Ephrin_lbd"/>
    <property type="match status" value="1"/>
</dbReference>
<dbReference type="FunFam" id="1.10.150.50:FF:000001">
    <property type="entry name" value="Ephrin type-A receptor 5"/>
    <property type="match status" value="1"/>
</dbReference>
<dbReference type="Pfam" id="PF14575">
    <property type="entry name" value="EphA2_TM"/>
    <property type="match status" value="1"/>
</dbReference>
<evidence type="ECO:0000259" key="24">
    <source>
        <dbReference type="PROSITE" id="PS51550"/>
    </source>
</evidence>
<feature type="transmembrane region" description="Helical" evidence="19">
    <location>
        <begin position="819"/>
        <end position="844"/>
    </location>
</feature>
<keyword evidence="7" id="KW-0677">Repeat</keyword>
<dbReference type="FunFam" id="3.30.200.20:FF:000001">
    <property type="entry name" value="Ephrin type-A receptor 5"/>
    <property type="match status" value="1"/>
</dbReference>
<dbReference type="InterPro" id="IPR013761">
    <property type="entry name" value="SAM/pointed_sf"/>
</dbReference>
<organism evidence="25 26">
    <name type="scientific">Liparis tanakae</name>
    <name type="common">Tanaka's snailfish</name>
    <dbReference type="NCBI Taxonomy" id="230148"/>
    <lineage>
        <taxon>Eukaryota</taxon>
        <taxon>Metazoa</taxon>
        <taxon>Chordata</taxon>
        <taxon>Craniata</taxon>
        <taxon>Vertebrata</taxon>
        <taxon>Euteleostomi</taxon>
        <taxon>Actinopterygii</taxon>
        <taxon>Neopterygii</taxon>
        <taxon>Teleostei</taxon>
        <taxon>Neoteleostei</taxon>
        <taxon>Acanthomorphata</taxon>
        <taxon>Eupercaria</taxon>
        <taxon>Perciformes</taxon>
        <taxon>Cottioidei</taxon>
        <taxon>Cottales</taxon>
        <taxon>Liparidae</taxon>
        <taxon>Liparis</taxon>
    </lineage>
</organism>
<dbReference type="PANTHER" id="PTHR46877:SF10">
    <property type="entry name" value="EPHRIN TYPE-A RECEPTOR 6"/>
    <property type="match status" value="1"/>
</dbReference>
<dbReference type="GO" id="GO:0005524">
    <property type="term" value="F:ATP binding"/>
    <property type="evidence" value="ECO:0007669"/>
    <property type="project" value="UniProtKB-UniRule"/>
</dbReference>
<keyword evidence="9" id="KW-0418">Kinase</keyword>
<keyword evidence="4" id="KW-0808">Transferase</keyword>
<dbReference type="InterPro" id="IPR001660">
    <property type="entry name" value="SAM"/>
</dbReference>
<feature type="domain" description="Fibronectin type-III" evidence="23">
    <location>
        <begin position="699"/>
        <end position="791"/>
    </location>
</feature>
<feature type="signal peptide" evidence="20">
    <location>
        <begin position="1"/>
        <end position="30"/>
    </location>
</feature>
<feature type="chain" id="PRO_5021292084" description="receptor protein-tyrosine kinase" evidence="20">
    <location>
        <begin position="31"/>
        <end position="1175"/>
    </location>
</feature>
<evidence type="ECO:0000256" key="1">
    <source>
        <dbReference type="ARBA" id="ARBA00004479"/>
    </source>
</evidence>
<dbReference type="PROSITE" id="PS00107">
    <property type="entry name" value="PROTEIN_KINASE_ATP"/>
    <property type="match status" value="1"/>
</dbReference>
<feature type="region of interest" description="Disordered" evidence="18">
    <location>
        <begin position="434"/>
        <end position="470"/>
    </location>
</feature>
<sequence>MQVRSTGASCPANFAKAFFVVLLDTTSVLGELGWKTYPINGLSSPNFRLEPGSYLGRMMTEAIANRVSLCEHTSGMTNGCGCSGSTLLATHPLEEASRDQNTPAPKSTDTWDAITEMDEQNRPIHTFQVCNVMEPNQNNWLRSNWISRQAAQKIYVELRFTLRDCNSIPWVSGTCKETFNLFYHETDDGHGIKFKPPQYTKIDTIAADESFTQMDLGDRILKLNTEVREVGPMTRKGFYLAFQDIGACIALVSVRIYYKKCPFTLRNLASFPDTVPRVDSSSLVEVRGACVDHAEERDTPKLFCGADGDWLVPLGRCVCSFAHEEIDGSCAEADEPRVFQNSVLSTTPKPHKSNSNTPPGENMTSTLDLERTAPIEFTGPSHESGVCVTDSDRTGPSRCVGRHSLPDAVAVPSVTSRRSNEYEVESLVSQSAAFGSRGPARGSEITTSALEQSPATQIAAGRRTVRKETSPQFSEACRPGFYKAYAGNTKCSKCPPHSISYGEGAAICRCETGFFRAERDPPTMACTRPPSPPRNLLFNLNDTCLMLEWSPPGDNGGRRDLTYNVQCKRCGPKPDQCHFCEEELRFLPRPSGLTNGTVTVMDFSAHANYTFEIESLNGVSDMSSFPRQVAIVTVSTDQAVCSCCCYAPLHLPISAQSPGIHQLHQLIIPSAHQHHQKSIKSELEAGGGEFGSRKQGPSLVGTLKKDWASPNSIALSWQQPEQTTLLILDYEIKYYEKEHEQLSYSSTRTKAPSVIISGLKPATWYVFCVRSRTTAGYSSYTPKYEYKTTGDCEYLGPSTARVTGEGYTPDTCLCMNGQVLVIVTAAVGGFTLLVILTLFLLITGRCQWYFKAKMSPEEKRRTDYQNGQVPFPGIKTYVDPDTYEDPTQAVHEFTKEIDPSRIRIERVIGAGEFGEVCSGRLRTPGKKEIAVAIKTLKGGYVERQRRDFLREASIMGQFDHPNIIRLEGVVTKSRPVMIVVEYMENGSLDSFLRQHDGHFTVIQLVGMLRGIASGMKYLSDMGYVILSIEEGYRLPAPMGCPVALHQLMLHCWQKERSHRPKFTDVVSFLDKLIRNPSSLLPLVEDIQRYSKSPEEDMDYPMFISIGDWLDAIKMSQYKSNFIAAGYNTLDSVARMSIEDVRRIGVELIGHQRRISSSVQTLGLQLLHEQEKGFHV</sequence>
<dbReference type="PROSITE" id="PS50105">
    <property type="entry name" value="SAM_DOMAIN"/>
    <property type="match status" value="1"/>
</dbReference>
<comment type="subcellular location">
    <subcellularLocation>
        <location evidence="1">Membrane</location>
        <topology evidence="1">Single-pass type I membrane protein</topology>
    </subcellularLocation>
</comment>
<dbReference type="PROSITE" id="PS50853">
    <property type="entry name" value="FN3"/>
    <property type="match status" value="2"/>
</dbReference>
<comment type="catalytic activity">
    <reaction evidence="16">
        <text>L-tyrosyl-[protein] + ATP = O-phospho-L-tyrosyl-[protein] + ADP + H(+)</text>
        <dbReference type="Rhea" id="RHEA:10596"/>
        <dbReference type="Rhea" id="RHEA-COMP:10136"/>
        <dbReference type="Rhea" id="RHEA-COMP:20101"/>
        <dbReference type="ChEBI" id="CHEBI:15378"/>
        <dbReference type="ChEBI" id="CHEBI:30616"/>
        <dbReference type="ChEBI" id="CHEBI:46858"/>
        <dbReference type="ChEBI" id="CHEBI:61978"/>
        <dbReference type="ChEBI" id="CHEBI:456216"/>
        <dbReference type="EC" id="2.7.10.1"/>
    </reaction>
</comment>
<evidence type="ECO:0000259" key="23">
    <source>
        <dbReference type="PROSITE" id="PS50853"/>
    </source>
</evidence>
<dbReference type="Gene3D" id="2.60.120.260">
    <property type="entry name" value="Galactose-binding domain-like"/>
    <property type="match status" value="1"/>
</dbReference>
<keyword evidence="3" id="KW-0597">Phosphoprotein</keyword>
<dbReference type="SUPFAM" id="SSF49785">
    <property type="entry name" value="Galactose-binding domain-like"/>
    <property type="match status" value="1"/>
</dbReference>
<dbReference type="InterPro" id="IPR027936">
    <property type="entry name" value="Eph_TM"/>
</dbReference>
<dbReference type="Gene3D" id="2.60.40.10">
    <property type="entry name" value="Immunoglobulins"/>
    <property type="match status" value="2"/>
</dbReference>
<dbReference type="Gene3D" id="1.10.150.50">
    <property type="entry name" value="Transcription Factor, Ets-1"/>
    <property type="match status" value="1"/>
</dbReference>
<evidence type="ECO:0000256" key="9">
    <source>
        <dbReference type="ARBA" id="ARBA00022777"/>
    </source>
</evidence>
<evidence type="ECO:0000313" key="25">
    <source>
        <dbReference type="EMBL" id="TNN79364.1"/>
    </source>
</evidence>
<evidence type="ECO:0000256" key="11">
    <source>
        <dbReference type="ARBA" id="ARBA00022989"/>
    </source>
</evidence>
<feature type="domain" description="Eph LBD" evidence="24">
    <location>
        <begin position="19"/>
        <end position="266"/>
    </location>
</feature>
<dbReference type="Gene3D" id="1.10.510.10">
    <property type="entry name" value="Transferase(Phosphotransferase) domain 1"/>
    <property type="match status" value="1"/>
</dbReference>
<dbReference type="EC" id="2.7.10.1" evidence="2"/>
<keyword evidence="15" id="KW-0325">Glycoprotein</keyword>
<dbReference type="FunFam" id="2.60.120.260:FF:000001">
    <property type="entry name" value="Ephrin type-A receptor 7"/>
    <property type="match status" value="1"/>
</dbReference>
<dbReference type="InterPro" id="IPR001426">
    <property type="entry name" value="Tyr_kinase_rcpt_V_CS"/>
</dbReference>
<evidence type="ECO:0000256" key="17">
    <source>
        <dbReference type="PROSITE-ProRule" id="PRU10141"/>
    </source>
</evidence>
<feature type="domain" description="SAM" evidence="22">
    <location>
        <begin position="1104"/>
        <end position="1164"/>
    </location>
</feature>
<keyword evidence="8 17" id="KW-0547">Nucleotide-binding</keyword>
<keyword evidence="26" id="KW-1185">Reference proteome</keyword>
<dbReference type="SMART" id="SM00615">
    <property type="entry name" value="EPH_lbd"/>
    <property type="match status" value="1"/>
</dbReference>
<feature type="region of interest" description="Disordered" evidence="18">
    <location>
        <begin position="343"/>
        <end position="365"/>
    </location>
</feature>
<dbReference type="Pfam" id="PF25599">
    <property type="entry name" value="Ephrin_CRD"/>
    <property type="match status" value="1"/>
</dbReference>
<feature type="binding site" evidence="17">
    <location>
        <position position="934"/>
    </location>
    <ligand>
        <name>ATP</name>
        <dbReference type="ChEBI" id="CHEBI:30616"/>
    </ligand>
</feature>
<evidence type="ECO:0000256" key="6">
    <source>
        <dbReference type="ARBA" id="ARBA00022729"/>
    </source>
</evidence>
<comment type="caution">
    <text evidence="25">The sequence shown here is derived from an EMBL/GenBank/DDBJ whole genome shotgun (WGS) entry which is preliminary data.</text>
</comment>
<evidence type="ECO:0000256" key="10">
    <source>
        <dbReference type="ARBA" id="ARBA00022840"/>
    </source>
</evidence>
<keyword evidence="5 19" id="KW-0812">Transmembrane</keyword>
<accession>A0A4Z2IPH8</accession>
<evidence type="ECO:0000256" key="3">
    <source>
        <dbReference type="ARBA" id="ARBA00022553"/>
    </source>
</evidence>
<dbReference type="InterPro" id="IPR008979">
    <property type="entry name" value="Galactose-bd-like_sf"/>
</dbReference>
<evidence type="ECO:0000256" key="13">
    <source>
        <dbReference type="ARBA" id="ARBA00023137"/>
    </source>
</evidence>
<protein>
    <recommendedName>
        <fullName evidence="2">receptor protein-tyrosine kinase</fullName>
        <ecNumber evidence="2">2.7.10.1</ecNumber>
    </recommendedName>
</protein>
<dbReference type="Pfam" id="PF00536">
    <property type="entry name" value="SAM_1"/>
    <property type="match status" value="1"/>
</dbReference>
<dbReference type="OrthoDB" id="4062651at2759"/>
<keyword evidence="6 20" id="KW-0732">Signal</keyword>
<dbReference type="Proteomes" id="UP000314294">
    <property type="component" value="Unassembled WGS sequence"/>
</dbReference>
<evidence type="ECO:0000256" key="7">
    <source>
        <dbReference type="ARBA" id="ARBA00022737"/>
    </source>
</evidence>
<reference evidence="25 26" key="1">
    <citation type="submission" date="2019-03" db="EMBL/GenBank/DDBJ databases">
        <title>First draft genome of Liparis tanakae, snailfish: a comprehensive survey of snailfish specific genes.</title>
        <authorList>
            <person name="Kim W."/>
            <person name="Song I."/>
            <person name="Jeong J.-H."/>
            <person name="Kim D."/>
            <person name="Kim S."/>
            <person name="Ryu S."/>
            <person name="Song J.Y."/>
            <person name="Lee S.K."/>
        </authorList>
    </citation>
    <scope>NUCLEOTIDE SEQUENCE [LARGE SCALE GENOMIC DNA]</scope>
    <source>
        <tissue evidence="25">Muscle</tissue>
    </source>
</reference>
<evidence type="ECO:0000259" key="21">
    <source>
        <dbReference type="PROSITE" id="PS50011"/>
    </source>
</evidence>
<keyword evidence="10 17" id="KW-0067">ATP-binding</keyword>
<keyword evidence="12 19" id="KW-0472">Membrane</keyword>
<dbReference type="Gene3D" id="2.60.40.1770">
    <property type="entry name" value="ephrin a2 ectodomain"/>
    <property type="match status" value="1"/>
</dbReference>
<dbReference type="Gene3D" id="3.30.200.20">
    <property type="entry name" value="Phosphorylase Kinase, domain 1"/>
    <property type="match status" value="1"/>
</dbReference>
<evidence type="ECO:0000256" key="5">
    <source>
        <dbReference type="ARBA" id="ARBA00022692"/>
    </source>
</evidence>
<dbReference type="InterPro" id="IPR001245">
    <property type="entry name" value="Ser-Thr/Tyr_kinase_cat_dom"/>
</dbReference>
<dbReference type="InterPro" id="IPR011009">
    <property type="entry name" value="Kinase-like_dom_sf"/>
</dbReference>
<dbReference type="SUPFAM" id="SSF49265">
    <property type="entry name" value="Fibronectin type III"/>
    <property type="match status" value="1"/>
</dbReference>
<name>A0A4Z2IPH8_9TELE</name>
<dbReference type="PROSITE" id="PS00790">
    <property type="entry name" value="RECEPTOR_TYR_KIN_V_1"/>
    <property type="match status" value="1"/>
</dbReference>
<dbReference type="InterPro" id="IPR000719">
    <property type="entry name" value="Prot_kinase_dom"/>
</dbReference>
<dbReference type="AlphaFoldDB" id="A0A4Z2IPH8"/>
<evidence type="ECO:0000256" key="20">
    <source>
        <dbReference type="SAM" id="SignalP"/>
    </source>
</evidence>
<dbReference type="InterPro" id="IPR036116">
    <property type="entry name" value="FN3_sf"/>
</dbReference>
<evidence type="ECO:0000313" key="26">
    <source>
        <dbReference type="Proteomes" id="UP000314294"/>
    </source>
</evidence>
<dbReference type="InterPro" id="IPR003961">
    <property type="entry name" value="FN3_dom"/>
</dbReference>
<dbReference type="InterPro" id="IPR050449">
    <property type="entry name" value="Ephrin_rcpt_TKs"/>
</dbReference>
<dbReference type="FunFam" id="2.60.40.1770:FF:000001">
    <property type="entry name" value="Ephrin type-A receptor 5"/>
    <property type="match status" value="1"/>
</dbReference>
<feature type="compositionally biased region" description="Polar residues" evidence="18">
    <location>
        <begin position="444"/>
        <end position="456"/>
    </location>
</feature>
<keyword evidence="14 25" id="KW-0675">Receptor</keyword>
<dbReference type="GO" id="GO:0005005">
    <property type="term" value="F:transmembrane-ephrin receptor activity"/>
    <property type="evidence" value="ECO:0007669"/>
    <property type="project" value="TreeGrafter"/>
</dbReference>
<feature type="domain" description="Protein kinase" evidence="21">
    <location>
        <begin position="902"/>
        <end position="1175"/>
    </location>
</feature>
<dbReference type="SMART" id="SM00060">
    <property type="entry name" value="FN3"/>
    <property type="match status" value="2"/>
</dbReference>
<feature type="domain" description="Fibronectin type-III" evidence="23">
    <location>
        <begin position="529"/>
        <end position="639"/>
    </location>
</feature>
<proteinExistence type="predicted"/>
<dbReference type="SUPFAM" id="SSF56112">
    <property type="entry name" value="Protein kinase-like (PK-like)"/>
    <property type="match status" value="1"/>
</dbReference>
<keyword evidence="13" id="KW-0829">Tyrosine-protein kinase</keyword>
<dbReference type="PROSITE" id="PS50011">
    <property type="entry name" value="PROTEIN_KINASE_DOM"/>
    <property type="match status" value="1"/>
</dbReference>
<dbReference type="PROSITE" id="PS51550">
    <property type="entry name" value="EPH_LBD"/>
    <property type="match status" value="1"/>
</dbReference>
<dbReference type="Pfam" id="PF07714">
    <property type="entry name" value="PK_Tyr_Ser-Thr"/>
    <property type="match status" value="2"/>
</dbReference>
<dbReference type="SMART" id="SM00454">
    <property type="entry name" value="SAM"/>
    <property type="match status" value="1"/>
</dbReference>
<evidence type="ECO:0000256" key="15">
    <source>
        <dbReference type="ARBA" id="ARBA00023180"/>
    </source>
</evidence>
<evidence type="ECO:0000256" key="16">
    <source>
        <dbReference type="ARBA" id="ARBA00051243"/>
    </source>
</evidence>
<gene>
    <name evidence="25" type="primary">Epha6_1</name>
    <name evidence="25" type="ORF">EYF80_010388</name>
</gene>
<dbReference type="GO" id="GO:0005886">
    <property type="term" value="C:plasma membrane"/>
    <property type="evidence" value="ECO:0007669"/>
    <property type="project" value="TreeGrafter"/>
</dbReference>
<evidence type="ECO:0000256" key="19">
    <source>
        <dbReference type="SAM" id="Phobius"/>
    </source>
</evidence>
<keyword evidence="11 19" id="KW-1133">Transmembrane helix</keyword>
<dbReference type="EMBL" id="SRLO01000065">
    <property type="protein sequence ID" value="TNN79364.1"/>
    <property type="molecule type" value="Genomic_DNA"/>
</dbReference>
<dbReference type="PANTHER" id="PTHR46877">
    <property type="entry name" value="EPH RECEPTOR A5"/>
    <property type="match status" value="1"/>
</dbReference>
<dbReference type="Gene3D" id="2.10.50.10">
    <property type="entry name" value="Tumor Necrosis Factor Receptor, subunit A, domain 2"/>
    <property type="match status" value="1"/>
</dbReference>
<evidence type="ECO:0000256" key="8">
    <source>
        <dbReference type="ARBA" id="ARBA00022741"/>
    </source>
</evidence>
<dbReference type="CDD" id="cd00063">
    <property type="entry name" value="FN3"/>
    <property type="match status" value="2"/>
</dbReference>
<evidence type="ECO:0000256" key="2">
    <source>
        <dbReference type="ARBA" id="ARBA00011902"/>
    </source>
</evidence>
<dbReference type="SUPFAM" id="SSF47769">
    <property type="entry name" value="SAM/Pointed domain"/>
    <property type="match status" value="1"/>
</dbReference>
<dbReference type="InterPro" id="IPR013783">
    <property type="entry name" value="Ig-like_fold"/>
</dbReference>
<dbReference type="GO" id="GO:0030425">
    <property type="term" value="C:dendrite"/>
    <property type="evidence" value="ECO:0007669"/>
    <property type="project" value="TreeGrafter"/>
</dbReference>
<dbReference type="FunFam" id="2.60.40.10:FF:000059">
    <property type="entry name" value="Ephrin type-A receptor 6"/>
    <property type="match status" value="1"/>
</dbReference>
<evidence type="ECO:0000256" key="12">
    <source>
        <dbReference type="ARBA" id="ARBA00023136"/>
    </source>
</evidence>